<dbReference type="Gene3D" id="1.20.1270.60">
    <property type="entry name" value="Arfaptin homology (AH) domain/BAR domain"/>
    <property type="match status" value="1"/>
</dbReference>
<keyword evidence="5" id="KW-1003">Cell membrane</keyword>
<accession>A0A1W2WFB7</accession>
<dbReference type="GO" id="GO:0005886">
    <property type="term" value="C:plasma membrane"/>
    <property type="evidence" value="ECO:0000318"/>
    <property type="project" value="GO_Central"/>
</dbReference>
<dbReference type="InterPro" id="IPR036028">
    <property type="entry name" value="SH3-like_dom_sf"/>
</dbReference>
<keyword evidence="4 12" id="KW-0728">SH3 domain</keyword>
<evidence type="ECO:0000259" key="16">
    <source>
        <dbReference type="PROSITE" id="PS51741"/>
    </source>
</evidence>
<comment type="function">
    <text evidence="10">Plays a role in endocytosis and regulates internalization of plasma membrane proteins. Overexpression impairs internalization of SLC2A1/GLUT1 and TRPV4 and increases the levels of SLC2A1/GLUT1 and TRPV4 at the cell membrane. Inhibits the TRPV4 calcium channel activity.</text>
</comment>
<reference evidence="17" key="2">
    <citation type="journal article" date="2008" name="Genome Biol.">
        <title>Improved genome assembly and evidence-based global gene model set for the chordate Ciona intestinalis: new insight into intron and operon populations.</title>
        <authorList>
            <person name="Satou Y."/>
            <person name="Mineta K."/>
            <person name="Ogasawara M."/>
            <person name="Sasakura Y."/>
            <person name="Shoguchi E."/>
            <person name="Ueno K."/>
            <person name="Yamada L."/>
            <person name="Matsumoto J."/>
            <person name="Wasserscheid J."/>
            <person name="Dewar K."/>
            <person name="Wiley G.B."/>
            <person name="Macmil S.L."/>
            <person name="Roe B.A."/>
            <person name="Zeller R.W."/>
            <person name="Hastings K.E."/>
            <person name="Lemaire P."/>
            <person name="Lindquist E."/>
            <person name="Endo T."/>
            <person name="Hotta K."/>
            <person name="Inaba K."/>
        </authorList>
    </citation>
    <scope>NUCLEOTIDE SEQUENCE [LARGE SCALE GENOMIC DNA]</scope>
    <source>
        <strain evidence="17">wild type</strain>
    </source>
</reference>
<protein>
    <submittedName>
        <fullName evidence="17">Protein kinase C and casein kinase substrate in neurons protein 2</fullName>
    </submittedName>
</protein>
<dbReference type="SMART" id="SM00326">
    <property type="entry name" value="SH3"/>
    <property type="match status" value="1"/>
</dbReference>
<comment type="subcellular location">
    <subcellularLocation>
        <location evidence="2">Cell membrane</location>
    </subcellularLocation>
    <subcellularLocation>
        <location evidence="3">Cytoplasm</location>
    </subcellularLocation>
    <subcellularLocation>
        <location evidence="1">Endomembrane system</location>
        <topology evidence="1">Peripheral membrane protein</topology>
    </subcellularLocation>
</comment>
<dbReference type="PROSITE" id="PS51741">
    <property type="entry name" value="F_BAR"/>
    <property type="match status" value="1"/>
</dbReference>
<proteinExistence type="predicted"/>
<comment type="subunit">
    <text evidence="11">Homodimer. May form heterooligomers with other PACSINs. Interacts (via SH3 domain) with DNM1, SYNJ1 and WASL. Interacts with TRPV4.</text>
</comment>
<keyword evidence="9" id="KW-0472">Membrane</keyword>
<evidence type="ECO:0000313" key="17">
    <source>
        <dbReference type="Ensembl" id="ENSCINP00000016395.3"/>
    </source>
</evidence>
<evidence type="ECO:0000259" key="15">
    <source>
        <dbReference type="PROSITE" id="PS50002"/>
    </source>
</evidence>
<dbReference type="eggNOG" id="KOG2856">
    <property type="taxonomic scope" value="Eukaryota"/>
</dbReference>
<evidence type="ECO:0000256" key="7">
    <source>
        <dbReference type="ARBA" id="ARBA00022553"/>
    </source>
</evidence>
<dbReference type="GO" id="GO:0007010">
    <property type="term" value="P:cytoskeleton organization"/>
    <property type="evidence" value="ECO:0000318"/>
    <property type="project" value="GO_Central"/>
</dbReference>
<feature type="compositionally biased region" description="Polar residues" evidence="14">
    <location>
        <begin position="351"/>
        <end position="392"/>
    </location>
</feature>
<dbReference type="InterPro" id="IPR001060">
    <property type="entry name" value="FCH_dom"/>
</dbReference>
<evidence type="ECO:0000256" key="2">
    <source>
        <dbReference type="ARBA" id="ARBA00004236"/>
    </source>
</evidence>
<dbReference type="GO" id="GO:0030100">
    <property type="term" value="P:regulation of endocytosis"/>
    <property type="evidence" value="ECO:0000318"/>
    <property type="project" value="GO_Central"/>
</dbReference>
<dbReference type="GeneID" id="100182865"/>
<dbReference type="SUPFAM" id="SSF50044">
    <property type="entry name" value="SH3-domain"/>
    <property type="match status" value="1"/>
</dbReference>
<feature type="domain" description="SH3" evidence="15">
    <location>
        <begin position="391"/>
        <end position="450"/>
    </location>
</feature>
<keyword evidence="8 13" id="KW-0175">Coiled coil</keyword>
<evidence type="ECO:0000256" key="1">
    <source>
        <dbReference type="ARBA" id="ARBA00004184"/>
    </source>
</evidence>
<reference evidence="18" key="1">
    <citation type="journal article" date="2002" name="Science">
        <title>The draft genome of Ciona intestinalis: insights into chordate and vertebrate origins.</title>
        <authorList>
            <person name="Dehal P."/>
            <person name="Satou Y."/>
            <person name="Campbell R.K."/>
            <person name="Chapman J."/>
            <person name="Degnan B."/>
            <person name="De Tomaso A."/>
            <person name="Davidson B."/>
            <person name="Di Gregorio A."/>
            <person name="Gelpke M."/>
            <person name="Goodstein D.M."/>
            <person name="Harafuji N."/>
            <person name="Hastings K.E."/>
            <person name="Ho I."/>
            <person name="Hotta K."/>
            <person name="Huang W."/>
            <person name="Kawashima T."/>
            <person name="Lemaire P."/>
            <person name="Martinez D."/>
            <person name="Meinertzhagen I.A."/>
            <person name="Necula S."/>
            <person name="Nonaka M."/>
            <person name="Putnam N."/>
            <person name="Rash S."/>
            <person name="Saiga H."/>
            <person name="Satake M."/>
            <person name="Terry A."/>
            <person name="Yamada L."/>
            <person name="Wang H.G."/>
            <person name="Awazu S."/>
            <person name="Azumi K."/>
            <person name="Boore J."/>
            <person name="Branno M."/>
            <person name="Chin-Bow S."/>
            <person name="DeSantis R."/>
            <person name="Doyle S."/>
            <person name="Francino P."/>
            <person name="Keys D.N."/>
            <person name="Haga S."/>
            <person name="Hayashi H."/>
            <person name="Hino K."/>
            <person name="Imai K.S."/>
            <person name="Inaba K."/>
            <person name="Kano S."/>
            <person name="Kobayashi K."/>
            <person name="Kobayashi M."/>
            <person name="Lee B.I."/>
            <person name="Makabe K.W."/>
            <person name="Manohar C."/>
            <person name="Matassi G."/>
            <person name="Medina M."/>
            <person name="Mochizuki Y."/>
            <person name="Mount S."/>
            <person name="Morishita T."/>
            <person name="Miura S."/>
            <person name="Nakayama A."/>
            <person name="Nishizaka S."/>
            <person name="Nomoto H."/>
            <person name="Ohta F."/>
            <person name="Oishi K."/>
            <person name="Rigoutsos I."/>
            <person name="Sano M."/>
            <person name="Sasaki A."/>
            <person name="Sasakura Y."/>
            <person name="Shoguchi E."/>
            <person name="Shin-i T."/>
            <person name="Spagnuolo A."/>
            <person name="Stainier D."/>
            <person name="Suzuki M.M."/>
            <person name="Tassy O."/>
            <person name="Takatori N."/>
            <person name="Tokuoka M."/>
            <person name="Yagi K."/>
            <person name="Yoshizaki F."/>
            <person name="Wada S."/>
            <person name="Zhang C."/>
            <person name="Hyatt P.D."/>
            <person name="Larimer F."/>
            <person name="Detter C."/>
            <person name="Doggett N."/>
            <person name="Glavina T."/>
            <person name="Hawkins T."/>
            <person name="Richardson P."/>
            <person name="Lucas S."/>
            <person name="Kohara Y."/>
            <person name="Levine M."/>
            <person name="Satoh N."/>
            <person name="Rokhsar D.S."/>
        </authorList>
    </citation>
    <scope>NUCLEOTIDE SEQUENCE [LARGE SCALE GENOMIC DNA]</scope>
</reference>
<dbReference type="FunCoup" id="A0A1W2WFB7">
    <property type="interactions" value="24"/>
</dbReference>
<dbReference type="InParanoid" id="A0A1W2WFB7"/>
<dbReference type="EMBL" id="EAAA01001907">
    <property type="status" value="NOT_ANNOTATED_CDS"/>
    <property type="molecule type" value="Genomic_DNA"/>
</dbReference>
<dbReference type="SUPFAM" id="SSF103657">
    <property type="entry name" value="BAR/IMD domain-like"/>
    <property type="match status" value="1"/>
</dbReference>
<dbReference type="InterPro" id="IPR031160">
    <property type="entry name" value="F_BAR_dom"/>
</dbReference>
<reference evidence="17" key="3">
    <citation type="submission" date="2025-08" db="UniProtKB">
        <authorList>
            <consortium name="Ensembl"/>
        </authorList>
    </citation>
    <scope>IDENTIFICATION</scope>
</reference>
<dbReference type="PANTHER" id="PTHR23065:SF11">
    <property type="entry name" value="SYNDAPIN, ISOFORM C"/>
    <property type="match status" value="1"/>
</dbReference>
<dbReference type="Gene3D" id="2.30.30.40">
    <property type="entry name" value="SH3 Domains"/>
    <property type="match status" value="1"/>
</dbReference>
<dbReference type="GO" id="GO:0005768">
    <property type="term" value="C:endosome"/>
    <property type="evidence" value="ECO:0000318"/>
    <property type="project" value="GO_Central"/>
</dbReference>
<evidence type="ECO:0000256" key="11">
    <source>
        <dbReference type="ARBA" id="ARBA00064966"/>
    </source>
</evidence>
<dbReference type="GO" id="GO:0005737">
    <property type="term" value="C:cytoplasm"/>
    <property type="evidence" value="ECO:0000318"/>
    <property type="project" value="GO_Central"/>
</dbReference>
<accession>F6VH85</accession>
<feature type="region of interest" description="Disordered" evidence="14">
    <location>
        <begin position="347"/>
        <end position="393"/>
    </location>
</feature>
<dbReference type="AlphaFoldDB" id="A0A1W2WFB7"/>
<dbReference type="STRING" id="7719.ENSCINP00000016395"/>
<evidence type="ECO:0000256" key="3">
    <source>
        <dbReference type="ARBA" id="ARBA00004496"/>
    </source>
</evidence>
<evidence type="ECO:0000256" key="8">
    <source>
        <dbReference type="ARBA" id="ARBA00023054"/>
    </source>
</evidence>
<dbReference type="SMART" id="SM00055">
    <property type="entry name" value="FCH"/>
    <property type="match status" value="1"/>
</dbReference>
<keyword evidence="7" id="KW-0597">Phosphoprotein</keyword>
<dbReference type="OMA" id="AMAHVFK"/>
<gene>
    <name evidence="17" type="primary">LOC100182865</name>
</gene>
<dbReference type="InterPro" id="IPR027267">
    <property type="entry name" value="AH/BAR_dom_sf"/>
</dbReference>
<evidence type="ECO:0000256" key="4">
    <source>
        <dbReference type="ARBA" id="ARBA00022443"/>
    </source>
</evidence>
<evidence type="ECO:0000313" key="18">
    <source>
        <dbReference type="Proteomes" id="UP000008144"/>
    </source>
</evidence>
<dbReference type="PROSITE" id="PS50002">
    <property type="entry name" value="SH3"/>
    <property type="match status" value="1"/>
</dbReference>
<dbReference type="OrthoDB" id="10255128at2759"/>
<dbReference type="Ensembl" id="ENSCINT00000016395.3">
    <property type="protein sequence ID" value="ENSCINP00000016395.3"/>
    <property type="gene ID" value="ENSCING00000008003.3"/>
</dbReference>
<dbReference type="PANTHER" id="PTHR23065">
    <property type="entry name" value="PROLINE-SERINE-THREONINE PHOSPHATASE INTERACTING PROTEIN 1"/>
    <property type="match status" value="1"/>
</dbReference>
<name>A0A1W2WFB7_CIOIN</name>
<evidence type="ECO:0000256" key="6">
    <source>
        <dbReference type="ARBA" id="ARBA00022490"/>
    </source>
</evidence>
<evidence type="ECO:0000256" key="9">
    <source>
        <dbReference type="ARBA" id="ARBA00023136"/>
    </source>
</evidence>
<organism evidence="17 18">
    <name type="scientific">Ciona intestinalis</name>
    <name type="common">Transparent sea squirt</name>
    <name type="synonym">Ascidia intestinalis</name>
    <dbReference type="NCBI Taxonomy" id="7719"/>
    <lineage>
        <taxon>Eukaryota</taxon>
        <taxon>Metazoa</taxon>
        <taxon>Chordata</taxon>
        <taxon>Tunicata</taxon>
        <taxon>Ascidiacea</taxon>
        <taxon>Phlebobranchia</taxon>
        <taxon>Cionidae</taxon>
        <taxon>Ciona</taxon>
    </lineage>
</organism>
<dbReference type="KEGG" id="cin:100182865"/>
<dbReference type="Pfam" id="PF14604">
    <property type="entry name" value="SH3_9"/>
    <property type="match status" value="1"/>
</dbReference>
<evidence type="ECO:0000256" key="12">
    <source>
        <dbReference type="PROSITE-ProRule" id="PRU00192"/>
    </source>
</evidence>
<dbReference type="GO" id="GO:0097320">
    <property type="term" value="P:plasma membrane tubulation"/>
    <property type="evidence" value="ECO:0000318"/>
    <property type="project" value="GO_Central"/>
</dbReference>
<evidence type="ECO:0000256" key="10">
    <source>
        <dbReference type="ARBA" id="ARBA00055545"/>
    </source>
</evidence>
<keyword evidence="6" id="KW-0963">Cytoplasm</keyword>
<dbReference type="Proteomes" id="UP000008144">
    <property type="component" value="Chromosome 4"/>
</dbReference>
<evidence type="ECO:0000256" key="13">
    <source>
        <dbReference type="PROSITE-ProRule" id="PRU01077"/>
    </source>
</evidence>
<dbReference type="GO" id="GO:0005543">
    <property type="term" value="F:phospholipid binding"/>
    <property type="evidence" value="ECO:0000318"/>
    <property type="project" value="GO_Central"/>
</dbReference>
<dbReference type="GeneTree" id="ENSGT00950000182973"/>
<dbReference type="CDD" id="cd07655">
    <property type="entry name" value="F-BAR_PACSIN"/>
    <property type="match status" value="1"/>
</dbReference>
<dbReference type="RefSeq" id="XP_018667224.1">
    <property type="nucleotide sequence ID" value="XM_018811679.2"/>
</dbReference>
<dbReference type="Pfam" id="PF00611">
    <property type="entry name" value="FCH"/>
    <property type="match status" value="1"/>
</dbReference>
<sequence>MSLNVTPDDAPVELTSGSFWEVNQYKRTVTRIDNGMKLCDDLMLFIKERATLEEQYSKLLKQWSSKFHKLVEKNSSYHTLQTTWLGMLNEADRTAQLHSTIKEQLMADPYEKVKQWKKENYHTLTLGGIKESKLLNEEFMRAQKQWAKYMKKVTDAKKTYFNVCKEERSAQTQESTAKSDTSLAPEKVKKLQELVEKKGAEKSKYREKYEQAVRALKDDTPRYMEDMEKVFVKCQEFEEKRLEKFKAIFHAVHGHLDLSTNVEHKAIFVDLKSNIDSANSQNDLQWWRSTHGPDMPMNWPEVEDYDPERILMQKSMSRKQGSKASKHVAGMDGLAGAQFTSTYPATAPVETKTSGNGSANRPNSWSDDEQNNPFQDSSSEGNPFGSVENTSGGVPVRALYNYDGQEEDELTFLSGETLYKLEDEDEQGWCKGRLSTGKVGLYPANYVETI</sequence>
<dbReference type="InterPro" id="IPR001452">
    <property type="entry name" value="SH3_domain"/>
</dbReference>
<dbReference type="PRINTS" id="PR00452">
    <property type="entry name" value="SH3DOMAIN"/>
</dbReference>
<keyword evidence="18" id="KW-1185">Reference proteome</keyword>
<feature type="domain" description="F-BAR" evidence="16">
    <location>
        <begin position="13"/>
        <end position="283"/>
    </location>
</feature>
<reference evidence="17" key="4">
    <citation type="submission" date="2025-09" db="UniProtKB">
        <authorList>
            <consortium name="Ensembl"/>
        </authorList>
    </citation>
    <scope>IDENTIFICATION</scope>
</reference>
<dbReference type="FunFam" id="2.30.30.40:FF:000014">
    <property type="entry name" value="Kinase C and casein kinase substrate in neurons protein"/>
    <property type="match status" value="1"/>
</dbReference>
<evidence type="ECO:0000256" key="5">
    <source>
        <dbReference type="ARBA" id="ARBA00022475"/>
    </source>
</evidence>
<dbReference type="FunFam" id="1.20.1270.60:FF:000009">
    <property type="entry name" value="Protein kinase C and casein kinase substrate in neurons 2"/>
    <property type="match status" value="1"/>
</dbReference>
<evidence type="ECO:0000256" key="14">
    <source>
        <dbReference type="SAM" id="MobiDB-lite"/>
    </source>
</evidence>